<dbReference type="CDD" id="cd01639">
    <property type="entry name" value="IMPase"/>
    <property type="match status" value="1"/>
</dbReference>
<dbReference type="Gene3D" id="3.40.190.80">
    <property type="match status" value="1"/>
</dbReference>
<keyword evidence="9" id="KW-1185">Reference proteome</keyword>
<organism evidence="8 9">
    <name type="scientific">Larkinella bovis</name>
    <dbReference type="NCBI Taxonomy" id="683041"/>
    <lineage>
        <taxon>Bacteria</taxon>
        <taxon>Pseudomonadati</taxon>
        <taxon>Bacteroidota</taxon>
        <taxon>Cytophagia</taxon>
        <taxon>Cytophagales</taxon>
        <taxon>Spirosomataceae</taxon>
        <taxon>Larkinella</taxon>
    </lineage>
</organism>
<comment type="caution">
    <text evidence="8">The sequence shown here is derived from an EMBL/GenBank/DDBJ whole genome shotgun (WGS) entry which is preliminary data.</text>
</comment>
<evidence type="ECO:0000256" key="3">
    <source>
        <dbReference type="ARBA" id="ARBA00009759"/>
    </source>
</evidence>
<proteinExistence type="inferred from homology"/>
<dbReference type="Gene3D" id="3.30.540.10">
    <property type="entry name" value="Fructose-1,6-Bisphosphatase, subunit A, domain 1"/>
    <property type="match status" value="1"/>
</dbReference>
<gene>
    <name evidence="8" type="ORF">ACFPMF_06600</name>
</gene>
<dbReference type="PANTHER" id="PTHR20854">
    <property type="entry name" value="INOSITOL MONOPHOSPHATASE"/>
    <property type="match status" value="1"/>
</dbReference>
<dbReference type="InterPro" id="IPR022337">
    <property type="entry name" value="Inositol_monophosphatase_SuhB"/>
</dbReference>
<protein>
    <recommendedName>
        <fullName evidence="7">Inositol-1-monophosphatase</fullName>
        <ecNumber evidence="7">3.1.3.25</ecNumber>
    </recommendedName>
</protein>
<dbReference type="Pfam" id="PF00459">
    <property type="entry name" value="Inositol_P"/>
    <property type="match status" value="1"/>
</dbReference>
<keyword evidence="4 7" id="KW-0479">Metal-binding</keyword>
<evidence type="ECO:0000256" key="1">
    <source>
        <dbReference type="ARBA" id="ARBA00001033"/>
    </source>
</evidence>
<dbReference type="PRINTS" id="PR00377">
    <property type="entry name" value="IMPHPHTASES"/>
</dbReference>
<evidence type="ECO:0000313" key="9">
    <source>
        <dbReference type="Proteomes" id="UP001596106"/>
    </source>
</evidence>
<evidence type="ECO:0000313" key="8">
    <source>
        <dbReference type="EMBL" id="MFC5408968.1"/>
    </source>
</evidence>
<comment type="similarity">
    <text evidence="3 7">Belongs to the inositol monophosphatase superfamily.</text>
</comment>
<evidence type="ECO:0000256" key="7">
    <source>
        <dbReference type="RuleBase" id="RU364068"/>
    </source>
</evidence>
<evidence type="ECO:0000256" key="5">
    <source>
        <dbReference type="ARBA" id="ARBA00022801"/>
    </source>
</evidence>
<comment type="catalytic activity">
    <reaction evidence="1 7">
        <text>a myo-inositol phosphate + H2O = myo-inositol + phosphate</text>
        <dbReference type="Rhea" id="RHEA:24056"/>
        <dbReference type="ChEBI" id="CHEBI:15377"/>
        <dbReference type="ChEBI" id="CHEBI:17268"/>
        <dbReference type="ChEBI" id="CHEBI:43474"/>
        <dbReference type="ChEBI" id="CHEBI:84139"/>
        <dbReference type="EC" id="3.1.3.25"/>
    </reaction>
</comment>
<dbReference type="InterPro" id="IPR033942">
    <property type="entry name" value="IMPase"/>
</dbReference>
<name>A0ABW0I8I7_9BACT</name>
<dbReference type="PROSITE" id="PS00629">
    <property type="entry name" value="IMP_1"/>
    <property type="match status" value="1"/>
</dbReference>
<dbReference type="InterPro" id="IPR000760">
    <property type="entry name" value="Inositol_monophosphatase-like"/>
</dbReference>
<dbReference type="EMBL" id="JBHSMA010000001">
    <property type="protein sequence ID" value="MFC5408968.1"/>
    <property type="molecule type" value="Genomic_DNA"/>
</dbReference>
<dbReference type="PROSITE" id="PS00630">
    <property type="entry name" value="IMP_2"/>
    <property type="match status" value="1"/>
</dbReference>
<dbReference type="EC" id="3.1.3.25" evidence="7"/>
<evidence type="ECO:0000256" key="6">
    <source>
        <dbReference type="ARBA" id="ARBA00022842"/>
    </source>
</evidence>
<evidence type="ECO:0000256" key="4">
    <source>
        <dbReference type="ARBA" id="ARBA00022723"/>
    </source>
</evidence>
<keyword evidence="5 7" id="KW-0378">Hydrolase</keyword>
<dbReference type="Proteomes" id="UP001596106">
    <property type="component" value="Unassembled WGS sequence"/>
</dbReference>
<dbReference type="SUPFAM" id="SSF56655">
    <property type="entry name" value="Carbohydrate phosphatase"/>
    <property type="match status" value="1"/>
</dbReference>
<dbReference type="PRINTS" id="PR01959">
    <property type="entry name" value="SBIMPHPHTASE"/>
</dbReference>
<reference evidence="9" key="1">
    <citation type="journal article" date="2019" name="Int. J. Syst. Evol. Microbiol.">
        <title>The Global Catalogue of Microorganisms (GCM) 10K type strain sequencing project: providing services to taxonomists for standard genome sequencing and annotation.</title>
        <authorList>
            <consortium name="The Broad Institute Genomics Platform"/>
            <consortium name="The Broad Institute Genome Sequencing Center for Infectious Disease"/>
            <person name="Wu L."/>
            <person name="Ma J."/>
        </authorList>
    </citation>
    <scope>NUCLEOTIDE SEQUENCE [LARGE SCALE GENOMIC DNA]</scope>
    <source>
        <strain evidence="9">CCUG 55250</strain>
    </source>
</reference>
<sequence>MPNRDLHLAQISQQIDDIARTVGAFIRQERLLFSREKIEYKDVNNLVSYVDKEAEKQIVDALHQLLPEAGFITEEGTIGQTANQHGLNWIIDPLDGTANFVHGLPVFSVSIGLAKGKMPLAGVVYDITRDECYSATAGGGAWYSRTGGTPESISVSPATTLGESMVATGFPYRILDRIDRYLKIFATLIQRTHGIRRMGSAAIDLAYVASGRFEAYYEFNLNCWDMAAGVLLVQEAGGIVTDFQGGDEFLFRGDVLAGCAMQPELLAIIEEYWNNEGPLPVSSVH</sequence>
<dbReference type="GO" id="GO:0016787">
    <property type="term" value="F:hydrolase activity"/>
    <property type="evidence" value="ECO:0007669"/>
    <property type="project" value="UniProtKB-KW"/>
</dbReference>
<dbReference type="InterPro" id="IPR020550">
    <property type="entry name" value="Inositol_monophosphatase_CS"/>
</dbReference>
<keyword evidence="6 7" id="KW-0460">Magnesium</keyword>
<dbReference type="PANTHER" id="PTHR20854:SF4">
    <property type="entry name" value="INOSITOL-1-MONOPHOSPHATASE-RELATED"/>
    <property type="match status" value="1"/>
</dbReference>
<comment type="cofactor">
    <cofactor evidence="2 7">
        <name>Mg(2+)</name>
        <dbReference type="ChEBI" id="CHEBI:18420"/>
    </cofactor>
</comment>
<evidence type="ECO:0000256" key="2">
    <source>
        <dbReference type="ARBA" id="ARBA00001946"/>
    </source>
</evidence>
<dbReference type="InterPro" id="IPR020583">
    <property type="entry name" value="Inositol_monoP_metal-BS"/>
</dbReference>
<accession>A0ABW0I8I7</accession>
<dbReference type="RefSeq" id="WP_379842386.1">
    <property type="nucleotide sequence ID" value="NZ_JBHSMA010000001.1"/>
</dbReference>